<dbReference type="EMBL" id="JACBZX010000001">
    <property type="protein sequence ID" value="NYG36116.1"/>
    <property type="molecule type" value="Genomic_DNA"/>
</dbReference>
<evidence type="ECO:0000259" key="6">
    <source>
        <dbReference type="PROSITE" id="PS50850"/>
    </source>
</evidence>
<dbReference type="Gene3D" id="1.20.1250.20">
    <property type="entry name" value="MFS general substrate transporter like domains"/>
    <property type="match status" value="1"/>
</dbReference>
<accession>A0A852WZ44</accession>
<sequence>MRRNVLGAVFFTVLLDLIGFGMIFPLLPTYAADLGATPTTIGLLVASYSAAQLVFAPVLGHASDRWGRSPVVAVSALGAAAGYLVLWSADGVAALFLGRVITGMCAGNIAAAQATIADVTAPERRAQGMAVVGAGIGLGIVIGPALTALTVPLGGTSAPFALAAALAVLNAGWAALALPRTRGRAIPLVSTLVRASADRLLLLYLVVNLAVMVAFSQIESQLPLLTRDLLGFGAVENGYLFMYVGVLIVGFQLTGTRWLAERISDDRLVLLGLGCFALGSLLAPLVSAWWHLLLPAGLIAIGNATQAPSLMSAISTRASEDEQGAILGASQSLGSSGRILGPVLGGWLFATVGPSGPYLVAAALFAIIAAAVVWWSPRLRRGDVHQAA</sequence>
<evidence type="ECO:0000256" key="5">
    <source>
        <dbReference type="SAM" id="Phobius"/>
    </source>
</evidence>
<dbReference type="InterPro" id="IPR036259">
    <property type="entry name" value="MFS_trans_sf"/>
</dbReference>
<dbReference type="GO" id="GO:0022857">
    <property type="term" value="F:transmembrane transporter activity"/>
    <property type="evidence" value="ECO:0007669"/>
    <property type="project" value="InterPro"/>
</dbReference>
<dbReference type="CDD" id="cd17330">
    <property type="entry name" value="MFS_SLC46_TetA_like"/>
    <property type="match status" value="1"/>
</dbReference>
<dbReference type="InterPro" id="IPR020846">
    <property type="entry name" value="MFS_dom"/>
</dbReference>
<comment type="subcellular location">
    <subcellularLocation>
        <location evidence="1">Cell membrane</location>
        <topology evidence="1">Multi-pass membrane protein</topology>
    </subcellularLocation>
</comment>
<feature type="transmembrane region" description="Helical" evidence="5">
    <location>
        <begin position="95"/>
        <end position="117"/>
    </location>
</feature>
<feature type="transmembrane region" description="Helical" evidence="5">
    <location>
        <begin position="129"/>
        <end position="151"/>
    </location>
</feature>
<dbReference type="AlphaFoldDB" id="A0A852WZ44"/>
<keyword evidence="3 5" id="KW-1133">Transmembrane helix</keyword>
<feature type="domain" description="Major facilitator superfamily (MFS) profile" evidence="6">
    <location>
        <begin position="5"/>
        <end position="380"/>
    </location>
</feature>
<dbReference type="Pfam" id="PF07690">
    <property type="entry name" value="MFS_1"/>
    <property type="match status" value="1"/>
</dbReference>
<dbReference type="PANTHER" id="PTHR24002">
    <property type="entry name" value="SOLUTE CARRIER FAMILY 22 MEMBER 18"/>
    <property type="match status" value="1"/>
</dbReference>
<proteinExistence type="predicted"/>
<reference evidence="7 8" key="1">
    <citation type="submission" date="2020-07" db="EMBL/GenBank/DDBJ databases">
        <title>Sequencing the genomes of 1000 actinobacteria strains.</title>
        <authorList>
            <person name="Klenk H.-P."/>
        </authorList>
    </citation>
    <scope>NUCLEOTIDE SEQUENCE [LARGE SCALE GENOMIC DNA]</scope>
    <source>
        <strain evidence="7 8">DSM 24723</strain>
    </source>
</reference>
<dbReference type="PANTHER" id="PTHR24002:SF3">
    <property type="entry name" value="SOLUTE CARRIER FAMILY 22 MEMBER 18"/>
    <property type="match status" value="1"/>
</dbReference>
<dbReference type="Proteomes" id="UP000592181">
    <property type="component" value="Unassembled WGS sequence"/>
</dbReference>
<organism evidence="7 8">
    <name type="scientific">Janibacter alkaliphilus</name>
    <dbReference type="NCBI Taxonomy" id="1069963"/>
    <lineage>
        <taxon>Bacteria</taxon>
        <taxon>Bacillati</taxon>
        <taxon>Actinomycetota</taxon>
        <taxon>Actinomycetes</taxon>
        <taxon>Micrococcales</taxon>
        <taxon>Intrasporangiaceae</taxon>
        <taxon>Janibacter</taxon>
    </lineage>
</organism>
<feature type="transmembrane region" description="Helical" evidence="5">
    <location>
        <begin position="71"/>
        <end position="89"/>
    </location>
</feature>
<feature type="transmembrane region" description="Helical" evidence="5">
    <location>
        <begin position="268"/>
        <end position="290"/>
    </location>
</feature>
<name>A0A852WZ44_9MICO</name>
<feature type="transmembrane region" description="Helical" evidence="5">
    <location>
        <begin position="5"/>
        <end position="27"/>
    </location>
</feature>
<keyword evidence="8" id="KW-1185">Reference proteome</keyword>
<comment type="caution">
    <text evidence="7">The sequence shown here is derived from an EMBL/GenBank/DDBJ whole genome shotgun (WGS) entry which is preliminary data.</text>
</comment>
<evidence type="ECO:0000313" key="8">
    <source>
        <dbReference type="Proteomes" id="UP000592181"/>
    </source>
</evidence>
<dbReference type="PROSITE" id="PS50850">
    <property type="entry name" value="MFS"/>
    <property type="match status" value="1"/>
</dbReference>
<keyword evidence="2 5" id="KW-0812">Transmembrane</keyword>
<feature type="transmembrane region" description="Helical" evidence="5">
    <location>
        <begin position="39"/>
        <end position="59"/>
    </location>
</feature>
<keyword evidence="4 5" id="KW-0472">Membrane</keyword>
<dbReference type="PRINTS" id="PR01035">
    <property type="entry name" value="TCRTETA"/>
</dbReference>
<dbReference type="RefSeq" id="WP_179461676.1">
    <property type="nucleotide sequence ID" value="NZ_JACBZX010000001.1"/>
</dbReference>
<dbReference type="GO" id="GO:0005886">
    <property type="term" value="C:plasma membrane"/>
    <property type="evidence" value="ECO:0007669"/>
    <property type="project" value="UniProtKB-SubCell"/>
</dbReference>
<evidence type="ECO:0000256" key="1">
    <source>
        <dbReference type="ARBA" id="ARBA00004651"/>
    </source>
</evidence>
<gene>
    <name evidence="7" type="ORF">BJY28_000585</name>
</gene>
<protein>
    <submittedName>
        <fullName evidence="7">DHA1 family tetracycline resistance protein-like MFS transporter</fullName>
    </submittedName>
</protein>
<feature type="transmembrane region" description="Helical" evidence="5">
    <location>
        <begin position="238"/>
        <end position="256"/>
    </location>
</feature>
<evidence type="ECO:0000256" key="3">
    <source>
        <dbReference type="ARBA" id="ARBA00022989"/>
    </source>
</evidence>
<feature type="transmembrane region" description="Helical" evidence="5">
    <location>
        <begin position="157"/>
        <end position="179"/>
    </location>
</feature>
<dbReference type="InterPro" id="IPR001958">
    <property type="entry name" value="Tet-R_TetA/multi-R_MdtG-like"/>
</dbReference>
<feature type="transmembrane region" description="Helical" evidence="5">
    <location>
        <begin position="356"/>
        <end position="375"/>
    </location>
</feature>
<evidence type="ECO:0000256" key="2">
    <source>
        <dbReference type="ARBA" id="ARBA00022692"/>
    </source>
</evidence>
<feature type="transmembrane region" description="Helical" evidence="5">
    <location>
        <begin position="200"/>
        <end position="218"/>
    </location>
</feature>
<dbReference type="SUPFAM" id="SSF103473">
    <property type="entry name" value="MFS general substrate transporter"/>
    <property type="match status" value="1"/>
</dbReference>
<evidence type="ECO:0000313" key="7">
    <source>
        <dbReference type="EMBL" id="NYG36116.1"/>
    </source>
</evidence>
<evidence type="ECO:0000256" key="4">
    <source>
        <dbReference type="ARBA" id="ARBA00023136"/>
    </source>
</evidence>
<dbReference type="InterPro" id="IPR011701">
    <property type="entry name" value="MFS"/>
</dbReference>